<dbReference type="AlphaFoldDB" id="A0ABD2MQH0"/>
<comment type="subcellular location">
    <subcellularLocation>
        <location evidence="3">Cytoplasm</location>
    </subcellularLocation>
    <subcellularLocation>
        <location evidence="2">Nucleus</location>
    </subcellularLocation>
</comment>
<evidence type="ECO:0000256" key="3">
    <source>
        <dbReference type="ARBA" id="ARBA00004496"/>
    </source>
</evidence>
<dbReference type="InterPro" id="IPR027887">
    <property type="entry name" value="DUF4464"/>
</dbReference>
<dbReference type="PANTHER" id="PTHR33588">
    <property type="entry name" value="CILIA- AND FLAGELLA-ASSOCIATED PROTEIN 299"/>
    <property type="match status" value="1"/>
</dbReference>
<evidence type="ECO:0000256" key="1">
    <source>
        <dbReference type="ARBA" id="ARBA00003056"/>
    </source>
</evidence>
<comment type="caution">
    <text evidence="7">The sequence shown here is derived from an EMBL/GenBank/DDBJ whole genome shotgun (WGS) entry which is preliminary data.</text>
</comment>
<dbReference type="Proteomes" id="UP001516400">
    <property type="component" value="Unassembled WGS sequence"/>
</dbReference>
<gene>
    <name evidence="7" type="ORF">HHI36_007616</name>
</gene>
<evidence type="ECO:0000256" key="6">
    <source>
        <dbReference type="ARBA" id="ARBA00023242"/>
    </source>
</evidence>
<dbReference type="GO" id="GO:0005737">
    <property type="term" value="C:cytoplasm"/>
    <property type="evidence" value="ECO:0007669"/>
    <property type="project" value="UniProtKB-SubCell"/>
</dbReference>
<keyword evidence="5" id="KW-0963">Cytoplasm</keyword>
<dbReference type="Pfam" id="PF14713">
    <property type="entry name" value="DUF4464"/>
    <property type="match status" value="1"/>
</dbReference>
<keyword evidence="8" id="KW-1185">Reference proteome</keyword>
<dbReference type="EMBL" id="JABFTP020000021">
    <property type="protein sequence ID" value="KAL3268504.1"/>
    <property type="molecule type" value="Genomic_DNA"/>
</dbReference>
<protein>
    <recommendedName>
        <fullName evidence="4">Cilia- and flagella-associated protein 299</fullName>
    </recommendedName>
</protein>
<sequence length="113" mass="13078">MVETNPQIEADRRLLKFETYEDYLDSMVIDLDKCLLPNRLVSRHIAELGYRTCGETLSREQFERRKAAVINYLHPPYKPYSMASTGLLLGDPAQRELAIRERPNRIGILAVSR</sequence>
<evidence type="ECO:0000256" key="5">
    <source>
        <dbReference type="ARBA" id="ARBA00022490"/>
    </source>
</evidence>
<reference evidence="7 8" key="1">
    <citation type="journal article" date="2021" name="BMC Biol.">
        <title>Horizontally acquired antibacterial genes associated with adaptive radiation of ladybird beetles.</title>
        <authorList>
            <person name="Li H.S."/>
            <person name="Tang X.F."/>
            <person name="Huang Y.H."/>
            <person name="Xu Z.Y."/>
            <person name="Chen M.L."/>
            <person name="Du X.Y."/>
            <person name="Qiu B.Y."/>
            <person name="Chen P.T."/>
            <person name="Zhang W."/>
            <person name="Slipinski A."/>
            <person name="Escalona H.E."/>
            <person name="Waterhouse R.M."/>
            <person name="Zwick A."/>
            <person name="Pang H."/>
        </authorList>
    </citation>
    <scope>NUCLEOTIDE SEQUENCE [LARGE SCALE GENOMIC DNA]</scope>
    <source>
        <strain evidence="7">SYSU2018</strain>
    </source>
</reference>
<evidence type="ECO:0000313" key="7">
    <source>
        <dbReference type="EMBL" id="KAL3268504.1"/>
    </source>
</evidence>
<evidence type="ECO:0000313" key="8">
    <source>
        <dbReference type="Proteomes" id="UP001516400"/>
    </source>
</evidence>
<evidence type="ECO:0000256" key="4">
    <source>
        <dbReference type="ARBA" id="ARBA00021436"/>
    </source>
</evidence>
<proteinExistence type="predicted"/>
<organism evidence="7 8">
    <name type="scientific">Cryptolaemus montrouzieri</name>
    <dbReference type="NCBI Taxonomy" id="559131"/>
    <lineage>
        <taxon>Eukaryota</taxon>
        <taxon>Metazoa</taxon>
        <taxon>Ecdysozoa</taxon>
        <taxon>Arthropoda</taxon>
        <taxon>Hexapoda</taxon>
        <taxon>Insecta</taxon>
        <taxon>Pterygota</taxon>
        <taxon>Neoptera</taxon>
        <taxon>Endopterygota</taxon>
        <taxon>Coleoptera</taxon>
        <taxon>Polyphaga</taxon>
        <taxon>Cucujiformia</taxon>
        <taxon>Coccinelloidea</taxon>
        <taxon>Coccinellidae</taxon>
        <taxon>Scymninae</taxon>
        <taxon>Scymnini</taxon>
        <taxon>Cryptolaemus</taxon>
    </lineage>
</organism>
<keyword evidence="6" id="KW-0539">Nucleus</keyword>
<evidence type="ECO:0000256" key="2">
    <source>
        <dbReference type="ARBA" id="ARBA00004123"/>
    </source>
</evidence>
<accession>A0ABD2MQH0</accession>
<dbReference type="PANTHER" id="PTHR33588:SF1">
    <property type="entry name" value="CILIA- AND FLAGELLA-ASSOCIATED PROTEIN 299"/>
    <property type="match status" value="1"/>
</dbReference>
<dbReference type="GO" id="GO:0005634">
    <property type="term" value="C:nucleus"/>
    <property type="evidence" value="ECO:0007669"/>
    <property type="project" value="UniProtKB-SubCell"/>
</dbReference>
<name>A0ABD2MQH0_9CUCU</name>
<comment type="function">
    <text evidence="1">May be involved in spermatogenesis.</text>
</comment>